<keyword evidence="3" id="KW-1185">Reference proteome</keyword>
<gene>
    <name evidence="2" type="ORF">HAPAU_12990</name>
</gene>
<proteinExistence type="predicted"/>
<name>A0A151AF86_9EURY</name>
<dbReference type="EMBL" id="LTAZ01000004">
    <property type="protein sequence ID" value="KYH26204.1"/>
    <property type="molecule type" value="Genomic_DNA"/>
</dbReference>
<dbReference type="AlphaFoldDB" id="A0A151AF86"/>
<protein>
    <recommendedName>
        <fullName evidence="1">DUF8048 domain-containing protein</fullName>
    </recommendedName>
</protein>
<organism evidence="2 3">
    <name type="scientific">Halalkalicoccus paucihalophilus</name>
    <dbReference type="NCBI Taxonomy" id="1008153"/>
    <lineage>
        <taxon>Archaea</taxon>
        <taxon>Methanobacteriati</taxon>
        <taxon>Methanobacteriota</taxon>
        <taxon>Stenosarchaea group</taxon>
        <taxon>Halobacteria</taxon>
        <taxon>Halobacteriales</taxon>
        <taxon>Halococcaceae</taxon>
        <taxon>Halalkalicoccus</taxon>
    </lineage>
</organism>
<evidence type="ECO:0000313" key="2">
    <source>
        <dbReference type="EMBL" id="KYH26204.1"/>
    </source>
</evidence>
<dbReference type="PATRIC" id="fig|1008153.3.peg.1308"/>
<dbReference type="Pfam" id="PF26222">
    <property type="entry name" value="DUF8048"/>
    <property type="match status" value="1"/>
</dbReference>
<dbReference type="RefSeq" id="WP_066380749.1">
    <property type="nucleotide sequence ID" value="NZ_LTAZ01000004.1"/>
</dbReference>
<evidence type="ECO:0000259" key="1">
    <source>
        <dbReference type="Pfam" id="PF26222"/>
    </source>
</evidence>
<evidence type="ECO:0000313" key="3">
    <source>
        <dbReference type="Proteomes" id="UP000075321"/>
    </source>
</evidence>
<dbReference type="Proteomes" id="UP000075321">
    <property type="component" value="Unassembled WGS sequence"/>
</dbReference>
<reference evidence="2 3" key="1">
    <citation type="submission" date="2016-02" db="EMBL/GenBank/DDBJ databases">
        <title>Genome sequence of Halalkalicoccus paucihalophilus DSM 24557.</title>
        <authorList>
            <person name="Poehlein A."/>
            <person name="Daniel R."/>
        </authorList>
    </citation>
    <scope>NUCLEOTIDE SEQUENCE [LARGE SCALE GENOMIC DNA]</scope>
    <source>
        <strain evidence="2 3">DSM 24557</strain>
    </source>
</reference>
<accession>A0A151AF86</accession>
<feature type="domain" description="DUF8048" evidence="1">
    <location>
        <begin position="3"/>
        <end position="117"/>
    </location>
</feature>
<dbReference type="OrthoDB" id="235313at2157"/>
<dbReference type="InterPro" id="IPR058361">
    <property type="entry name" value="DUF8048"/>
</dbReference>
<comment type="caution">
    <text evidence="2">The sequence shown here is derived from an EMBL/GenBank/DDBJ whole genome shotgun (WGS) entry which is preliminary data.</text>
</comment>
<sequence length="119" mass="13545">MSHPIDGQVVLLAAAKASVPGSRLPELLERAQEKLGPELEAYRRRYELAVETDDACCFFVPADHWETVGSDLGLERREYRAIRRTHEEQLKRLGKREGRREEFETALEVRSAAVIGRAN</sequence>